<dbReference type="Proteomes" id="UP001434883">
    <property type="component" value="Unassembled WGS sequence"/>
</dbReference>
<reference evidence="1 2" key="1">
    <citation type="submission" date="2021-06" db="EMBL/GenBank/DDBJ databases">
        <authorList>
            <person name="Palmer J.M."/>
        </authorList>
    </citation>
    <scope>NUCLEOTIDE SEQUENCE [LARGE SCALE GENOMIC DNA]</scope>
    <source>
        <strain evidence="1 2">XC_2019</strain>
        <tissue evidence="1">Muscle</tissue>
    </source>
</reference>
<accession>A0ABV0S0J5</accession>
<evidence type="ECO:0000313" key="2">
    <source>
        <dbReference type="Proteomes" id="UP001434883"/>
    </source>
</evidence>
<sequence>MCIDSFHTVICFSRAGQVIVIIKAEMKSPNKNITYQKIYILHKNTQYIRSVLPGLRRNRTGLLLSGPKSLLDESIAFIYLEIKVPESGGRVERNRIHVFSSPE</sequence>
<comment type="caution">
    <text evidence="1">The sequence shown here is derived from an EMBL/GenBank/DDBJ whole genome shotgun (WGS) entry which is preliminary data.</text>
</comment>
<organism evidence="1 2">
    <name type="scientific">Xenoophorus captivus</name>
    <dbReference type="NCBI Taxonomy" id="1517983"/>
    <lineage>
        <taxon>Eukaryota</taxon>
        <taxon>Metazoa</taxon>
        <taxon>Chordata</taxon>
        <taxon>Craniata</taxon>
        <taxon>Vertebrata</taxon>
        <taxon>Euteleostomi</taxon>
        <taxon>Actinopterygii</taxon>
        <taxon>Neopterygii</taxon>
        <taxon>Teleostei</taxon>
        <taxon>Neoteleostei</taxon>
        <taxon>Acanthomorphata</taxon>
        <taxon>Ovalentaria</taxon>
        <taxon>Atherinomorphae</taxon>
        <taxon>Cyprinodontiformes</taxon>
        <taxon>Goodeidae</taxon>
        <taxon>Xenoophorus</taxon>
    </lineage>
</organism>
<protein>
    <submittedName>
        <fullName evidence="1">Uncharacterized protein</fullName>
    </submittedName>
</protein>
<evidence type="ECO:0000313" key="1">
    <source>
        <dbReference type="EMBL" id="MEQ2213387.1"/>
    </source>
</evidence>
<name>A0ABV0S0J5_9TELE</name>
<proteinExistence type="predicted"/>
<keyword evidence="2" id="KW-1185">Reference proteome</keyword>
<dbReference type="EMBL" id="JAHRIN010061782">
    <property type="protein sequence ID" value="MEQ2213387.1"/>
    <property type="molecule type" value="Genomic_DNA"/>
</dbReference>
<gene>
    <name evidence="1" type="ORF">XENOCAPTIV_014290</name>
</gene>